<gene>
    <name evidence="2" type="ORF">ADL15_33655</name>
</gene>
<keyword evidence="1" id="KW-0732">Signal</keyword>
<evidence type="ECO:0008006" key="4">
    <source>
        <dbReference type="Google" id="ProtNLM"/>
    </source>
</evidence>
<evidence type="ECO:0000313" key="2">
    <source>
        <dbReference type="EMBL" id="KUL27788.1"/>
    </source>
</evidence>
<protein>
    <recommendedName>
        <fullName evidence="4">ABC transporter substrate-binding protein</fullName>
    </recommendedName>
</protein>
<proteinExistence type="predicted"/>
<dbReference type="EMBL" id="LLZH01000294">
    <property type="protein sequence ID" value="KUL27788.1"/>
    <property type="molecule type" value="Genomic_DNA"/>
</dbReference>
<name>A0A101JJ28_9ACTN</name>
<evidence type="ECO:0000256" key="1">
    <source>
        <dbReference type="SAM" id="SignalP"/>
    </source>
</evidence>
<feature type="signal peptide" evidence="1">
    <location>
        <begin position="1"/>
        <end position="30"/>
    </location>
</feature>
<comment type="caution">
    <text evidence="2">The sequence shown here is derived from an EMBL/GenBank/DDBJ whole genome shotgun (WGS) entry which is preliminary data.</text>
</comment>
<evidence type="ECO:0000313" key="3">
    <source>
        <dbReference type="Proteomes" id="UP000053244"/>
    </source>
</evidence>
<dbReference type="AlphaFoldDB" id="A0A101JJ28"/>
<dbReference type="Proteomes" id="UP000053244">
    <property type="component" value="Unassembled WGS sequence"/>
</dbReference>
<sequence>MMTRQRLSMIAATLVAALALSFTGMGTASAAPSAPTAPRPVAALATPVTGTAENGGAFAGTFTPAAFSTQDGTLLATGVLAGTVTDASGATLGSVSRTVSMPVTVAAATCQVLNLVLGPLHLDLLGLVVDLNQVHLLITAVQAPGNLLGNLLCAIVHLLDGTPTAGGLAALLNAILALLGQLGGL</sequence>
<accession>A0A101JJ28</accession>
<organism evidence="2 3">
    <name type="scientific">Actinoplanes awajinensis subsp. mycoplanecinus</name>
    <dbReference type="NCBI Taxonomy" id="135947"/>
    <lineage>
        <taxon>Bacteria</taxon>
        <taxon>Bacillati</taxon>
        <taxon>Actinomycetota</taxon>
        <taxon>Actinomycetes</taxon>
        <taxon>Micromonosporales</taxon>
        <taxon>Micromonosporaceae</taxon>
        <taxon>Actinoplanes</taxon>
    </lineage>
</organism>
<feature type="chain" id="PRO_5007097814" description="ABC transporter substrate-binding protein" evidence="1">
    <location>
        <begin position="31"/>
        <end position="185"/>
    </location>
</feature>
<dbReference type="RefSeq" id="WP_067699590.1">
    <property type="nucleotide sequence ID" value="NZ_LLZH01000294.1"/>
</dbReference>
<reference evidence="2 3" key="1">
    <citation type="submission" date="2015-10" db="EMBL/GenBank/DDBJ databases">
        <authorList>
            <person name="Gilbert D.G."/>
        </authorList>
    </citation>
    <scope>NUCLEOTIDE SEQUENCE [LARGE SCALE GENOMIC DNA]</scope>
    <source>
        <strain evidence="2 3">NRRL B-16712</strain>
    </source>
</reference>
<keyword evidence="3" id="KW-1185">Reference proteome</keyword>